<dbReference type="Proteomes" id="UP000030403">
    <property type="component" value="Unassembled WGS sequence"/>
</dbReference>
<evidence type="ECO:0000313" key="4">
    <source>
        <dbReference type="EMBL" id="KGX83860.1"/>
    </source>
</evidence>
<organism evidence="4 5">
    <name type="scientific">Pontibacillus marinus BH030004 = DSM 16465</name>
    <dbReference type="NCBI Taxonomy" id="1385511"/>
    <lineage>
        <taxon>Bacteria</taxon>
        <taxon>Bacillati</taxon>
        <taxon>Bacillota</taxon>
        <taxon>Bacilli</taxon>
        <taxon>Bacillales</taxon>
        <taxon>Bacillaceae</taxon>
        <taxon>Pontibacillus</taxon>
    </lineage>
</organism>
<feature type="domain" description="Solute-binding protein family 5" evidence="2">
    <location>
        <begin position="170"/>
        <end position="495"/>
    </location>
</feature>
<dbReference type="AlphaFoldDB" id="A0A0A5FYH9"/>
<dbReference type="GO" id="GO:0003677">
    <property type="term" value="F:DNA binding"/>
    <property type="evidence" value="ECO:0007669"/>
    <property type="project" value="UniProtKB-KW"/>
</dbReference>
<feature type="domain" description="Transcriptional regulator SgrR N-terminal HTH" evidence="3">
    <location>
        <begin position="13"/>
        <end position="98"/>
    </location>
</feature>
<evidence type="ECO:0000256" key="1">
    <source>
        <dbReference type="ARBA" id="ARBA00023125"/>
    </source>
</evidence>
<dbReference type="OrthoDB" id="5894719at2"/>
<dbReference type="Gene3D" id="3.40.190.10">
    <property type="entry name" value="Periplasmic binding protein-like II"/>
    <property type="match status" value="1"/>
</dbReference>
<dbReference type="Pfam" id="PF00496">
    <property type="entry name" value="SBP_bac_5"/>
    <property type="match status" value="1"/>
</dbReference>
<dbReference type="Gene3D" id="3.10.105.10">
    <property type="entry name" value="Dipeptide-binding Protein, Domain 3"/>
    <property type="match status" value="1"/>
</dbReference>
<dbReference type="RefSeq" id="WP_027447553.1">
    <property type="nucleotide sequence ID" value="NZ_AULJ01000070.1"/>
</dbReference>
<dbReference type="PANTHER" id="PTHR30290:SF72">
    <property type="entry name" value="HTH-TYPE TRANSCRIPTIONAL REGULATOR SGRR"/>
    <property type="match status" value="1"/>
</dbReference>
<dbReference type="CDD" id="cd08507">
    <property type="entry name" value="PBP2_SgrR_like"/>
    <property type="match status" value="1"/>
</dbReference>
<dbReference type="PANTHER" id="PTHR30290">
    <property type="entry name" value="PERIPLASMIC BINDING COMPONENT OF ABC TRANSPORTER"/>
    <property type="match status" value="1"/>
</dbReference>
<dbReference type="GO" id="GO:0015833">
    <property type="term" value="P:peptide transport"/>
    <property type="evidence" value="ECO:0007669"/>
    <property type="project" value="TreeGrafter"/>
</dbReference>
<evidence type="ECO:0000259" key="3">
    <source>
        <dbReference type="Pfam" id="PF12793"/>
    </source>
</evidence>
<proteinExistence type="predicted"/>
<dbReference type="STRING" id="1385511.GCA_000425225_04073"/>
<gene>
    <name evidence="4" type="ORF">N783_20800</name>
</gene>
<reference evidence="4 5" key="1">
    <citation type="submission" date="2013-08" db="EMBL/GenBank/DDBJ databases">
        <authorList>
            <person name="Huang J."/>
            <person name="Wang G."/>
        </authorList>
    </citation>
    <scope>NUCLEOTIDE SEQUENCE [LARGE SCALE GENOMIC DNA]</scope>
    <source>
        <strain evidence="4 5">BH030004</strain>
    </source>
</reference>
<dbReference type="eggNOG" id="COG4533">
    <property type="taxonomic scope" value="Bacteria"/>
</dbReference>
<dbReference type="InterPro" id="IPR039424">
    <property type="entry name" value="SBP_5"/>
</dbReference>
<evidence type="ECO:0000313" key="5">
    <source>
        <dbReference type="Proteomes" id="UP000030403"/>
    </source>
</evidence>
<evidence type="ECO:0008006" key="6">
    <source>
        <dbReference type="Google" id="ProtNLM"/>
    </source>
</evidence>
<comment type="caution">
    <text evidence="4">The sequence shown here is derived from an EMBL/GenBank/DDBJ whole genome shotgun (WGS) entry which is preliminary data.</text>
</comment>
<keyword evidence="5" id="KW-1185">Reference proteome</keyword>
<dbReference type="Pfam" id="PF12793">
    <property type="entry name" value="SgrR_N"/>
    <property type="match status" value="1"/>
</dbReference>
<dbReference type="GO" id="GO:1904680">
    <property type="term" value="F:peptide transmembrane transporter activity"/>
    <property type="evidence" value="ECO:0007669"/>
    <property type="project" value="TreeGrafter"/>
</dbReference>
<sequence length="580" mass="68436">MKDIAYFQLRAHLYPKEHNKYATFTLSELEHVWFCTRKNVKRKIKQLEEEGRISYAPGQGRGNPSSLHFHEHFQDEVEHFVHQCVQKDQLDHIVKLFQLPIPKTWIANVSEQVQELFGLQSSQGNKDTLRTGIARKLSTLDPIYSSVTLENHLIDQLSDTLVKYDEDLDEIVPHIAHHWHVDSDHRQWTFYLRKGIRFHHHKILSSEDVYYTFNRLLECNSPMSWMVQDIQSIKCPTPFKVVITLHDSNPFFIRYVSSVNLAILPSDTAFDESKWIGTGPFKLIDIDEQKIVLEAFDYYFLERPLLDRIEFWRVPMGAAKAMSFQIGEGSTNKEQDKYEEIEVGFRFLIFNFRTPPSPLVHDPLLREAIYHVLDINKMWEDLDREEKLKGQIASSFHPWRSNAVAKEPNKIHQLLQNSPYKGEELQLYSLNFPQAIEEAQWFINEAKQYGIHFNLHTFSLDSLYQENVHQHADLSFMGEVASTDIYLSFLGAFYNKALKFRKLLSDEHLNFIDKKLEDFKHQTTTLAQVSIMEDIEAYLRDHHLVIFQYHPLKKRAFDPMIRDIRFQSFGYVDFQKLWIP</sequence>
<protein>
    <recommendedName>
        <fullName evidence="6">ABC transporter substrate-binding protein</fullName>
    </recommendedName>
</protein>
<dbReference type="InterPro" id="IPR025370">
    <property type="entry name" value="SgrR_HTH_N"/>
</dbReference>
<dbReference type="SUPFAM" id="SSF53850">
    <property type="entry name" value="Periplasmic binding protein-like II"/>
    <property type="match status" value="1"/>
</dbReference>
<keyword evidence="1" id="KW-0238">DNA-binding</keyword>
<accession>A0A0A5FYH9</accession>
<dbReference type="InterPro" id="IPR000914">
    <property type="entry name" value="SBP_5_dom"/>
</dbReference>
<evidence type="ECO:0000259" key="2">
    <source>
        <dbReference type="Pfam" id="PF00496"/>
    </source>
</evidence>
<dbReference type="EMBL" id="AVPF01000078">
    <property type="protein sequence ID" value="KGX83860.1"/>
    <property type="molecule type" value="Genomic_DNA"/>
</dbReference>
<name>A0A0A5FYH9_9BACI</name>